<feature type="binding site" evidence="4">
    <location>
        <position position="96"/>
    </location>
    <ligand>
        <name>substrate</name>
    </ligand>
</feature>
<dbReference type="Proteomes" id="UP001285636">
    <property type="component" value="Unassembled WGS sequence"/>
</dbReference>
<dbReference type="AlphaFoldDB" id="A0AAJ2KT00"/>
<comment type="similarity">
    <text evidence="4">Belongs to the metallo-dependent hydrolases superfamily. MTA/SAH deaminase family.</text>
</comment>
<keyword evidence="3 4" id="KW-0862">Zinc</keyword>
<dbReference type="Gene3D" id="2.30.40.10">
    <property type="entry name" value="Urease, subunit C, domain 1"/>
    <property type="match status" value="1"/>
</dbReference>
<dbReference type="InterPro" id="IPR011059">
    <property type="entry name" value="Metal-dep_hydrolase_composite"/>
</dbReference>
<organism evidence="6 7">
    <name type="scientific">Alkalihalophilus pseudofirmus</name>
    <name type="common">Bacillus pseudofirmus</name>
    <dbReference type="NCBI Taxonomy" id="79885"/>
    <lineage>
        <taxon>Bacteria</taxon>
        <taxon>Bacillati</taxon>
        <taxon>Bacillota</taxon>
        <taxon>Bacilli</taxon>
        <taxon>Bacillales</taxon>
        <taxon>Bacillaceae</taxon>
        <taxon>Alkalihalophilus</taxon>
    </lineage>
</organism>
<dbReference type="PANTHER" id="PTHR43794:SF11">
    <property type="entry name" value="AMIDOHYDROLASE-RELATED DOMAIN-CONTAINING PROTEIN"/>
    <property type="match status" value="1"/>
</dbReference>
<dbReference type="HAMAP" id="MF_01281">
    <property type="entry name" value="MTA_SAH_deamin"/>
    <property type="match status" value="1"/>
</dbReference>
<comment type="cofactor">
    <cofactor evidence="4">
        <name>Zn(2+)</name>
        <dbReference type="ChEBI" id="CHEBI:29105"/>
    </cofactor>
    <text evidence="4">Binds 1 zinc ion per subunit.</text>
</comment>
<dbReference type="CDD" id="cd01298">
    <property type="entry name" value="ATZ_TRZ_like"/>
    <property type="match status" value="1"/>
</dbReference>
<evidence type="ECO:0000259" key="5">
    <source>
        <dbReference type="Pfam" id="PF01979"/>
    </source>
</evidence>
<comment type="caution">
    <text evidence="6">The sequence shown here is derived from an EMBL/GenBank/DDBJ whole genome shotgun (WGS) entry which is preliminary data.</text>
</comment>
<dbReference type="InterPro" id="IPR023512">
    <property type="entry name" value="Deaminase_MtaD/DadD"/>
</dbReference>
<feature type="domain" description="Amidohydrolase-related" evidence="5">
    <location>
        <begin position="58"/>
        <end position="405"/>
    </location>
</feature>
<evidence type="ECO:0000313" key="6">
    <source>
        <dbReference type="EMBL" id="MDV2884366.1"/>
    </source>
</evidence>
<dbReference type="RefSeq" id="WP_323465927.1">
    <property type="nucleotide sequence ID" value="NZ_CP144224.1"/>
</dbReference>
<dbReference type="PANTHER" id="PTHR43794">
    <property type="entry name" value="AMINOHYDROLASE SSNA-RELATED"/>
    <property type="match status" value="1"/>
</dbReference>
<dbReference type="Gene3D" id="3.20.20.140">
    <property type="entry name" value="Metal-dependent hydrolases"/>
    <property type="match status" value="1"/>
</dbReference>
<dbReference type="EC" id="3.5.4.31" evidence="4"/>
<feature type="binding site" evidence="4">
    <location>
        <position position="305"/>
    </location>
    <ligand>
        <name>Zn(2+)</name>
        <dbReference type="ChEBI" id="CHEBI:29105"/>
    </ligand>
</feature>
<evidence type="ECO:0000256" key="4">
    <source>
        <dbReference type="HAMAP-Rule" id="MF_01281"/>
    </source>
</evidence>
<evidence type="ECO:0000256" key="1">
    <source>
        <dbReference type="ARBA" id="ARBA00022723"/>
    </source>
</evidence>
<sequence length="437" mass="49265">MSTLIHTVSIRTDEKSSNWIEDGYIIINEGVFKKIADGKPSEKELTEAGEVINGRGKWVCPGLVNTHGHAGMSLLRGYSDDLPLDQWLKEKMWPFEGKLDLEATKAARGLAMVEMIRSGTTTFLEMYHLFMHEFAQDITDAGMRATLMRSMIGLCSKEEQKEKLLEAVEFAKTWHKGADSRIQTMLAPHAPYTCPPEFIEMIVEEAIKLDLPIHMHLAETRKEVREHIQQYHHHPLEHLEKLGFLNEARWLFAHGVHLNEEHIDLLAEYKAGISHNPISNLKLGSGVAPIAEMLQKGVEIGIGTDSVASNNTLDMIEEMRMAAFIHKGIAEDPILIPAEVAIKMATKNGAQLLEHDKTGEIKTGYKADFMIIDSHGAHMQPASNRDSHIVYAAKSSDITDVYVDGLPLMRNKELLTLDEEKIKFEANEHYQRVRSYI</sequence>
<feature type="binding site" evidence="4">
    <location>
        <position position="189"/>
    </location>
    <ligand>
        <name>substrate</name>
    </ligand>
</feature>
<proteinExistence type="inferred from homology"/>
<comment type="caution">
    <text evidence="4">Lacks conserved residue(s) required for the propagation of feature annotation.</text>
</comment>
<keyword evidence="2 4" id="KW-0378">Hydrolase</keyword>
<protein>
    <recommendedName>
        <fullName evidence="4">5-methylthioadenosine/S-adenosylhomocysteine deaminase</fullName>
        <shortName evidence="4">MTA/SAH deaminase</shortName>
        <ecNumber evidence="4">3.5.4.28</ecNumber>
        <ecNumber evidence="4">3.5.4.31</ecNumber>
    </recommendedName>
</protein>
<feature type="binding site" evidence="4">
    <location>
        <position position="219"/>
    </location>
    <ligand>
        <name>substrate</name>
    </ligand>
</feature>
<dbReference type="InterPro" id="IPR006680">
    <property type="entry name" value="Amidohydro-rel"/>
</dbReference>
<comment type="function">
    <text evidence="4">Catalyzes the deamination of 5-methylthioadenosine and S-adenosyl-L-homocysteine into 5-methylthioinosine and S-inosyl-L-homocysteine, respectively. Is also able to deaminate adenosine.</text>
</comment>
<feature type="binding site" evidence="4">
    <location>
        <position position="67"/>
    </location>
    <ligand>
        <name>Zn(2+)</name>
        <dbReference type="ChEBI" id="CHEBI:29105"/>
    </ligand>
</feature>
<feature type="binding site" evidence="4">
    <location>
        <position position="305"/>
    </location>
    <ligand>
        <name>substrate</name>
    </ligand>
</feature>
<accession>A0AAJ2KT00</accession>
<dbReference type="EMBL" id="JAWJAY010000001">
    <property type="protein sequence ID" value="MDV2884366.1"/>
    <property type="molecule type" value="Genomic_DNA"/>
</dbReference>
<comment type="catalytic activity">
    <reaction evidence="4">
        <text>S-adenosyl-L-homocysteine + H2O + H(+) = S-inosyl-L-homocysteine + NH4(+)</text>
        <dbReference type="Rhea" id="RHEA:20716"/>
        <dbReference type="ChEBI" id="CHEBI:15377"/>
        <dbReference type="ChEBI" id="CHEBI:15378"/>
        <dbReference type="ChEBI" id="CHEBI:28938"/>
        <dbReference type="ChEBI" id="CHEBI:57856"/>
        <dbReference type="ChEBI" id="CHEBI:57985"/>
        <dbReference type="EC" id="3.5.4.28"/>
    </reaction>
</comment>
<reference evidence="6" key="1">
    <citation type="submission" date="2023-10" db="EMBL/GenBank/DDBJ databases">
        <title>Screening of Alkalihalophilus pseudofirmusBZ-TG-HK211 and Its Alleviation of Salt Stress on Rapeseed Growth.</title>
        <authorList>
            <person name="Zhao B."/>
            <person name="Guo T."/>
        </authorList>
    </citation>
    <scope>NUCLEOTIDE SEQUENCE</scope>
    <source>
        <strain evidence="6">BZ-TG-HK211</strain>
    </source>
</reference>
<feature type="binding site" evidence="4">
    <location>
        <position position="69"/>
    </location>
    <ligand>
        <name>Zn(2+)</name>
        <dbReference type="ChEBI" id="CHEBI:29105"/>
    </ligand>
</feature>
<dbReference type="Pfam" id="PF01979">
    <property type="entry name" value="Amidohydro_1"/>
    <property type="match status" value="1"/>
</dbReference>
<dbReference type="InterPro" id="IPR050287">
    <property type="entry name" value="MTA/SAH_deaminase"/>
</dbReference>
<dbReference type="FunFam" id="3.20.20.140:FF:000014">
    <property type="entry name" value="5-methylthioadenosine/S-adenosylhomocysteine deaminase"/>
    <property type="match status" value="1"/>
</dbReference>
<feature type="binding site" evidence="4">
    <location>
        <position position="216"/>
    </location>
    <ligand>
        <name>Zn(2+)</name>
        <dbReference type="ChEBI" id="CHEBI:29105"/>
    </ligand>
</feature>
<dbReference type="GO" id="GO:0050270">
    <property type="term" value="F:S-adenosylhomocysteine deaminase activity"/>
    <property type="evidence" value="ECO:0007669"/>
    <property type="project" value="UniProtKB-UniRule"/>
</dbReference>
<comment type="catalytic activity">
    <reaction evidence="4">
        <text>S-methyl-5'-thioadenosine + H2O + H(+) = S-methyl-5'-thioinosine + NH4(+)</text>
        <dbReference type="Rhea" id="RHEA:25025"/>
        <dbReference type="ChEBI" id="CHEBI:15377"/>
        <dbReference type="ChEBI" id="CHEBI:15378"/>
        <dbReference type="ChEBI" id="CHEBI:17509"/>
        <dbReference type="ChEBI" id="CHEBI:28938"/>
        <dbReference type="ChEBI" id="CHEBI:48595"/>
        <dbReference type="EC" id="3.5.4.31"/>
    </reaction>
</comment>
<name>A0AAJ2KT00_ALKPS</name>
<gene>
    <name evidence="4" type="primary">mtaD</name>
    <name evidence="6" type="ORF">RYX45_04185</name>
</gene>
<dbReference type="InterPro" id="IPR032466">
    <property type="entry name" value="Metal_Hydrolase"/>
</dbReference>
<evidence type="ECO:0000313" key="7">
    <source>
        <dbReference type="Proteomes" id="UP001285636"/>
    </source>
</evidence>
<dbReference type="EC" id="3.5.4.28" evidence="4"/>
<dbReference type="SUPFAM" id="SSF51556">
    <property type="entry name" value="Metallo-dependent hydrolases"/>
    <property type="match status" value="1"/>
</dbReference>
<dbReference type="GO" id="GO:0046872">
    <property type="term" value="F:metal ion binding"/>
    <property type="evidence" value="ECO:0007669"/>
    <property type="project" value="UniProtKB-KW"/>
</dbReference>
<evidence type="ECO:0000256" key="2">
    <source>
        <dbReference type="ARBA" id="ARBA00022801"/>
    </source>
</evidence>
<dbReference type="SUPFAM" id="SSF51338">
    <property type="entry name" value="Composite domain of metallo-dependent hydrolases"/>
    <property type="match status" value="1"/>
</dbReference>
<dbReference type="GO" id="GO:0090614">
    <property type="term" value="F:5'-methylthioadenosine deaminase activity"/>
    <property type="evidence" value="ECO:0007669"/>
    <property type="project" value="UniProtKB-UniRule"/>
</dbReference>
<evidence type="ECO:0000256" key="3">
    <source>
        <dbReference type="ARBA" id="ARBA00022833"/>
    </source>
</evidence>
<keyword evidence="1 4" id="KW-0479">Metal-binding</keyword>
<feature type="binding site" evidence="4">
    <location>
        <position position="149"/>
    </location>
    <ligand>
        <name>substrate</name>
    </ligand>
</feature>